<comment type="catalytic activity">
    <reaction evidence="3">
        <text>2 GTP = 3',3'-c-di-GMP + 2 diphosphate</text>
        <dbReference type="Rhea" id="RHEA:24898"/>
        <dbReference type="ChEBI" id="CHEBI:33019"/>
        <dbReference type="ChEBI" id="CHEBI:37565"/>
        <dbReference type="ChEBI" id="CHEBI:58805"/>
        <dbReference type="EC" id="2.7.7.65"/>
    </reaction>
</comment>
<dbReference type="GO" id="GO:0016020">
    <property type="term" value="C:membrane"/>
    <property type="evidence" value="ECO:0007669"/>
    <property type="project" value="InterPro"/>
</dbReference>
<dbReference type="InterPro" id="IPR043128">
    <property type="entry name" value="Rev_trsase/Diguanyl_cyclase"/>
</dbReference>
<dbReference type="PROSITE" id="PS50887">
    <property type="entry name" value="GGDEF"/>
    <property type="match status" value="1"/>
</dbReference>
<organism evidence="7 8">
    <name type="scientific">Allopseudospirillum japonicum</name>
    <dbReference type="NCBI Taxonomy" id="64971"/>
    <lineage>
        <taxon>Bacteria</taxon>
        <taxon>Pseudomonadati</taxon>
        <taxon>Pseudomonadota</taxon>
        <taxon>Gammaproteobacteria</taxon>
        <taxon>Oceanospirillales</taxon>
        <taxon>Oceanospirillaceae</taxon>
        <taxon>Allopseudospirillum</taxon>
    </lineage>
</organism>
<dbReference type="InterPro" id="IPR003660">
    <property type="entry name" value="HAMP_dom"/>
</dbReference>
<dbReference type="CDD" id="cd01949">
    <property type="entry name" value="GGDEF"/>
    <property type="match status" value="1"/>
</dbReference>
<gene>
    <name evidence="7" type="ORF">SAMN05421831_101162</name>
</gene>
<comment type="cofactor">
    <cofactor evidence="1">
        <name>Mg(2+)</name>
        <dbReference type="ChEBI" id="CHEBI:18420"/>
    </cofactor>
</comment>
<accession>A0A1H6QHS8</accession>
<dbReference type="SUPFAM" id="SSF55073">
    <property type="entry name" value="Nucleotide cyclase"/>
    <property type="match status" value="1"/>
</dbReference>
<evidence type="ECO:0000259" key="6">
    <source>
        <dbReference type="PROSITE" id="PS50887"/>
    </source>
</evidence>
<dbReference type="Proteomes" id="UP000242999">
    <property type="component" value="Unassembled WGS sequence"/>
</dbReference>
<dbReference type="EMBL" id="FNYH01000001">
    <property type="protein sequence ID" value="SEI38552.1"/>
    <property type="molecule type" value="Genomic_DNA"/>
</dbReference>
<keyword evidence="4" id="KW-0812">Transmembrane</keyword>
<evidence type="ECO:0000313" key="8">
    <source>
        <dbReference type="Proteomes" id="UP000242999"/>
    </source>
</evidence>
<sequence>MKQSTSKGHFYTSLVFRLLVSVLVILLVIFSVGHIIQVELAKKNLYQQRDIQIQTQREKLAQEIQIREKERLRELTEQLHILVQSVKGPLLNNISRIQETSPYIEQEVVKRFQTCFQKNTSQTSFECLKMYSNHFTINAVRIVNHLMIQTSIQLLLARGDILAVEILDWEDKIFAGFTLNHQGEISTIKQKFVRGQYLESISQKVLDDDYLGKVIFYYDNHTLDKIRERAEQEILAFSNYTEQQVNTEIQRITQSRIIEASIFFLVSLLAISFIVLVTIIRPLLLLKRQAEALAQGYFPQKNPTILARHDELGDLAKAFQIMSDSIRQYYYQLQQTNAHLEFKVQERTRELAQKNQELEQLSITDKLTQIYNRVKLEEFFQEQISHSYQTAKPFALMICDLDFFKSINDTYGHQAGDKILIESAHILKNNLRETDLLGRWGGEEFLILCPATDTSHALTLAQGLCQALARHSFTDLKQRVTVSIGVSLFQSQDTQESMLERADQALYRAKAEGRNRVCIAH</sequence>
<dbReference type="InterPro" id="IPR000160">
    <property type="entry name" value="GGDEF_dom"/>
</dbReference>
<dbReference type="OrthoDB" id="9812260at2"/>
<dbReference type="GO" id="GO:0052621">
    <property type="term" value="F:diguanylate cyclase activity"/>
    <property type="evidence" value="ECO:0007669"/>
    <property type="project" value="UniProtKB-EC"/>
</dbReference>
<dbReference type="Pfam" id="PF00672">
    <property type="entry name" value="HAMP"/>
    <property type="match status" value="1"/>
</dbReference>
<feature type="transmembrane region" description="Helical" evidence="4">
    <location>
        <begin position="14"/>
        <end position="36"/>
    </location>
</feature>
<dbReference type="NCBIfam" id="TIGR00254">
    <property type="entry name" value="GGDEF"/>
    <property type="match status" value="1"/>
</dbReference>
<keyword evidence="8" id="KW-1185">Reference proteome</keyword>
<dbReference type="FunFam" id="3.30.70.270:FF:000001">
    <property type="entry name" value="Diguanylate cyclase domain protein"/>
    <property type="match status" value="1"/>
</dbReference>
<dbReference type="Pfam" id="PF00990">
    <property type="entry name" value="GGDEF"/>
    <property type="match status" value="1"/>
</dbReference>
<name>A0A1H6QHS8_9GAMM</name>
<dbReference type="PANTHER" id="PTHR45138">
    <property type="entry name" value="REGULATORY COMPONENTS OF SENSORY TRANSDUCTION SYSTEM"/>
    <property type="match status" value="1"/>
</dbReference>
<evidence type="ECO:0000313" key="7">
    <source>
        <dbReference type="EMBL" id="SEI38552.1"/>
    </source>
</evidence>
<dbReference type="AlphaFoldDB" id="A0A1H6QHS8"/>
<keyword evidence="4" id="KW-0472">Membrane</keyword>
<evidence type="ECO:0000256" key="3">
    <source>
        <dbReference type="ARBA" id="ARBA00034247"/>
    </source>
</evidence>
<dbReference type="STRING" id="64971.SAMN05421831_101162"/>
<evidence type="ECO:0000256" key="4">
    <source>
        <dbReference type="SAM" id="Phobius"/>
    </source>
</evidence>
<dbReference type="PANTHER" id="PTHR45138:SF9">
    <property type="entry name" value="DIGUANYLATE CYCLASE DGCM-RELATED"/>
    <property type="match status" value="1"/>
</dbReference>
<dbReference type="CDD" id="cd06225">
    <property type="entry name" value="HAMP"/>
    <property type="match status" value="1"/>
</dbReference>
<evidence type="ECO:0000256" key="1">
    <source>
        <dbReference type="ARBA" id="ARBA00001946"/>
    </source>
</evidence>
<dbReference type="PROSITE" id="PS50885">
    <property type="entry name" value="HAMP"/>
    <property type="match status" value="1"/>
</dbReference>
<dbReference type="GO" id="GO:0007165">
    <property type="term" value="P:signal transduction"/>
    <property type="evidence" value="ECO:0007669"/>
    <property type="project" value="InterPro"/>
</dbReference>
<evidence type="ECO:0000256" key="2">
    <source>
        <dbReference type="ARBA" id="ARBA00012528"/>
    </source>
</evidence>
<keyword evidence="4" id="KW-1133">Transmembrane helix</keyword>
<feature type="domain" description="HAMP" evidence="5">
    <location>
        <begin position="277"/>
        <end position="331"/>
    </location>
</feature>
<dbReference type="RefSeq" id="WP_093307903.1">
    <property type="nucleotide sequence ID" value="NZ_FNYH01000001.1"/>
</dbReference>
<dbReference type="EC" id="2.7.7.65" evidence="2"/>
<proteinExistence type="predicted"/>
<reference evidence="8" key="1">
    <citation type="submission" date="2016-10" db="EMBL/GenBank/DDBJ databases">
        <authorList>
            <person name="Varghese N."/>
            <person name="Submissions S."/>
        </authorList>
    </citation>
    <scope>NUCLEOTIDE SEQUENCE [LARGE SCALE GENOMIC DNA]</scope>
    <source>
        <strain evidence="8">DSM 7165</strain>
    </source>
</reference>
<dbReference type="SMART" id="SM00267">
    <property type="entry name" value="GGDEF"/>
    <property type="match status" value="1"/>
</dbReference>
<dbReference type="SMART" id="SM00304">
    <property type="entry name" value="HAMP"/>
    <property type="match status" value="1"/>
</dbReference>
<dbReference type="SUPFAM" id="SSF158472">
    <property type="entry name" value="HAMP domain-like"/>
    <property type="match status" value="1"/>
</dbReference>
<dbReference type="InterPro" id="IPR029787">
    <property type="entry name" value="Nucleotide_cyclase"/>
</dbReference>
<protein>
    <recommendedName>
        <fullName evidence="2">diguanylate cyclase</fullName>
        <ecNumber evidence="2">2.7.7.65</ecNumber>
    </recommendedName>
</protein>
<evidence type="ECO:0000259" key="5">
    <source>
        <dbReference type="PROSITE" id="PS50885"/>
    </source>
</evidence>
<dbReference type="InterPro" id="IPR050469">
    <property type="entry name" value="Diguanylate_Cyclase"/>
</dbReference>
<dbReference type="Gene3D" id="3.30.70.270">
    <property type="match status" value="1"/>
</dbReference>
<feature type="transmembrane region" description="Helical" evidence="4">
    <location>
        <begin position="260"/>
        <end position="280"/>
    </location>
</feature>
<feature type="domain" description="GGDEF" evidence="6">
    <location>
        <begin position="392"/>
        <end position="521"/>
    </location>
</feature>
<dbReference type="Gene3D" id="6.10.340.10">
    <property type="match status" value="1"/>
</dbReference>